<evidence type="ECO:0000256" key="3">
    <source>
        <dbReference type="SAM" id="Phobius"/>
    </source>
</evidence>
<reference evidence="4 5" key="1">
    <citation type="submission" date="2024-02" db="EMBL/GenBank/DDBJ databases">
        <authorList>
            <person name="Chen Y."/>
            <person name="Shah S."/>
            <person name="Dougan E. K."/>
            <person name="Thang M."/>
            <person name="Chan C."/>
        </authorList>
    </citation>
    <scope>NUCLEOTIDE SEQUENCE [LARGE SCALE GENOMIC DNA]</scope>
</reference>
<feature type="region of interest" description="Disordered" evidence="2">
    <location>
        <begin position="145"/>
        <end position="214"/>
    </location>
</feature>
<evidence type="ECO:0000256" key="1">
    <source>
        <dbReference type="SAM" id="Coils"/>
    </source>
</evidence>
<feature type="coiled-coil region" evidence="1">
    <location>
        <begin position="465"/>
        <end position="492"/>
    </location>
</feature>
<sequence length="677" mass="75668">MKANGIPTASFDILLGEHFPGKQDAMNLLTEAGFALVLLTILNAKMDNFWCMIGLVCSSWVTISKGTHCREPWAPLGMTQHQFVADGNALTSRACLLILAISAMGGGWLLEQPSTSCVEWHPRVRLLWRLLPEVGLCALGSNEATPEELAGGTKPAPKTAPKASAKAKPKPKAKGKNATESSEKHDRSPVKPDQPSPNPVPPKRMRGKQPEDQAKEIEELRKANERMNEELAKMREAMMDRRSSSSSKTAYATPPPKLPAPSPDGKKKPPPPEVAEPASAPPPPTEGARLNRLRRLCERKPSGKLLVPESIHQKWKNGGKDREALLDELERADWSKDLFISRITKTLSKTNKLSRRKKRGWFTKEAMSRVLNWSASPGQKYVDRYNPKLKKYYVVYEEGDEELSEDEERLDQMDTEVAENEVEFRRVGTVRVQSDDEGNDSESEKKEYEKFARFTDSLLARSSKLTDLAQCVQNLEAAVETLEQQYEKCELVKLDVSELHTEKDLEPATVKELRKKIDAQIRVTTAAQVGVKPRAEVQQGGNPDIVLRHCARLIANGAGEPQLLASTSLNLPERRAFVTYAWVDVKLIHHVVWQQCPLKTCLSSVPNGSMEAEGARALNIAIAVMYQSGFWIRADKGLRLSRLIFSFLALYATCARVTLVQRKRRFFHHSQVAYDGP</sequence>
<keyword evidence="3" id="KW-1133">Transmembrane helix</keyword>
<feature type="compositionally biased region" description="Low complexity" evidence="2">
    <location>
        <begin position="150"/>
        <end position="164"/>
    </location>
</feature>
<dbReference type="EMBL" id="CAXAMN010028473">
    <property type="protein sequence ID" value="CAK9116681.1"/>
    <property type="molecule type" value="Genomic_DNA"/>
</dbReference>
<protein>
    <submittedName>
        <fullName evidence="4">Uncharacterized protein</fullName>
    </submittedName>
</protein>
<proteinExistence type="predicted"/>
<feature type="coiled-coil region" evidence="1">
    <location>
        <begin position="396"/>
        <end position="423"/>
    </location>
</feature>
<evidence type="ECO:0000256" key="2">
    <source>
        <dbReference type="SAM" id="MobiDB-lite"/>
    </source>
</evidence>
<feature type="compositionally biased region" description="Basic and acidic residues" evidence="2">
    <location>
        <begin position="181"/>
        <end position="190"/>
    </location>
</feature>
<feature type="compositionally biased region" description="Basic residues" evidence="2">
    <location>
        <begin position="165"/>
        <end position="175"/>
    </location>
</feature>
<gene>
    <name evidence="4" type="ORF">CCMP2556_LOCUS54192</name>
</gene>
<feature type="transmembrane region" description="Helical" evidence="3">
    <location>
        <begin position="640"/>
        <end position="659"/>
    </location>
</feature>
<keyword evidence="3" id="KW-0472">Membrane</keyword>
<name>A0ABP0SW55_9DINO</name>
<accession>A0ABP0SW55</accession>
<dbReference type="Proteomes" id="UP001642484">
    <property type="component" value="Unassembled WGS sequence"/>
</dbReference>
<organism evidence="4 5">
    <name type="scientific">Durusdinium trenchii</name>
    <dbReference type="NCBI Taxonomy" id="1381693"/>
    <lineage>
        <taxon>Eukaryota</taxon>
        <taxon>Sar</taxon>
        <taxon>Alveolata</taxon>
        <taxon>Dinophyceae</taxon>
        <taxon>Suessiales</taxon>
        <taxon>Symbiodiniaceae</taxon>
        <taxon>Durusdinium</taxon>
    </lineage>
</organism>
<keyword evidence="3" id="KW-0812">Transmembrane</keyword>
<feature type="compositionally biased region" description="Pro residues" evidence="2">
    <location>
        <begin position="192"/>
        <end position="202"/>
    </location>
</feature>
<feature type="compositionally biased region" description="Pro residues" evidence="2">
    <location>
        <begin position="271"/>
        <end position="285"/>
    </location>
</feature>
<evidence type="ECO:0000313" key="5">
    <source>
        <dbReference type="Proteomes" id="UP001642484"/>
    </source>
</evidence>
<feature type="compositionally biased region" description="Pro residues" evidence="2">
    <location>
        <begin position="253"/>
        <end position="262"/>
    </location>
</feature>
<feature type="region of interest" description="Disordered" evidence="2">
    <location>
        <begin position="236"/>
        <end position="291"/>
    </location>
</feature>
<comment type="caution">
    <text evidence="4">The sequence shown here is derived from an EMBL/GenBank/DDBJ whole genome shotgun (WGS) entry which is preliminary data.</text>
</comment>
<evidence type="ECO:0000313" key="4">
    <source>
        <dbReference type="EMBL" id="CAK9116681.1"/>
    </source>
</evidence>
<keyword evidence="5" id="KW-1185">Reference proteome</keyword>
<keyword evidence="1" id="KW-0175">Coiled coil</keyword>